<organism evidence="2 3">
    <name type="scientific">Mangrovactinospora gilvigrisea</name>
    <dbReference type="NCBI Taxonomy" id="1428644"/>
    <lineage>
        <taxon>Bacteria</taxon>
        <taxon>Bacillati</taxon>
        <taxon>Actinomycetota</taxon>
        <taxon>Actinomycetes</taxon>
        <taxon>Kitasatosporales</taxon>
        <taxon>Streptomycetaceae</taxon>
        <taxon>Mangrovactinospora</taxon>
    </lineage>
</organism>
<feature type="transmembrane region" description="Helical" evidence="1">
    <location>
        <begin position="209"/>
        <end position="235"/>
    </location>
</feature>
<dbReference type="GO" id="GO:0022857">
    <property type="term" value="F:transmembrane transporter activity"/>
    <property type="evidence" value="ECO:0007669"/>
    <property type="project" value="InterPro"/>
</dbReference>
<feature type="transmembrane region" description="Helical" evidence="1">
    <location>
        <begin position="332"/>
        <end position="352"/>
    </location>
</feature>
<dbReference type="PANTHER" id="PTHR23542:SF1">
    <property type="entry name" value="MAJOR FACILITATOR SUPERFAMILY (MFS) PROFILE DOMAIN-CONTAINING PROTEIN"/>
    <property type="match status" value="1"/>
</dbReference>
<dbReference type="OrthoDB" id="5243516at2"/>
<keyword evidence="1" id="KW-0812">Transmembrane</keyword>
<evidence type="ECO:0000313" key="2">
    <source>
        <dbReference type="EMBL" id="OIV38407.1"/>
    </source>
</evidence>
<name>A0A1J7BIA8_9ACTN</name>
<dbReference type="InterPro" id="IPR011701">
    <property type="entry name" value="MFS"/>
</dbReference>
<feature type="transmembrane region" description="Helical" evidence="1">
    <location>
        <begin position="12"/>
        <end position="35"/>
    </location>
</feature>
<keyword evidence="1" id="KW-1133">Transmembrane helix</keyword>
<dbReference type="Gene3D" id="1.20.1250.20">
    <property type="entry name" value="MFS general substrate transporter like domains"/>
    <property type="match status" value="1"/>
</dbReference>
<dbReference type="RefSeq" id="WP_071655598.1">
    <property type="nucleotide sequence ID" value="NZ_MLCF01000022.1"/>
</dbReference>
<dbReference type="EMBL" id="MLCF01000022">
    <property type="protein sequence ID" value="OIV38407.1"/>
    <property type="molecule type" value="Genomic_DNA"/>
</dbReference>
<reference evidence="2 3" key="1">
    <citation type="submission" date="2016-10" db="EMBL/GenBank/DDBJ databases">
        <title>Genome sequence of Streptomyces gilvigriseus MUSC 26.</title>
        <authorList>
            <person name="Lee L.-H."/>
            <person name="Ser H.-L."/>
        </authorList>
    </citation>
    <scope>NUCLEOTIDE SEQUENCE [LARGE SCALE GENOMIC DNA]</scope>
    <source>
        <strain evidence="2 3">MUSC 26</strain>
    </source>
</reference>
<feature type="transmembrane region" description="Helical" evidence="1">
    <location>
        <begin position="75"/>
        <end position="93"/>
    </location>
</feature>
<dbReference type="Proteomes" id="UP000243342">
    <property type="component" value="Unassembled WGS sequence"/>
</dbReference>
<gene>
    <name evidence="2" type="ORF">BIV57_05795</name>
</gene>
<dbReference type="Pfam" id="PF07690">
    <property type="entry name" value="MFS_1"/>
    <property type="match status" value="1"/>
</dbReference>
<comment type="caution">
    <text evidence="2">The sequence shown here is derived from an EMBL/GenBank/DDBJ whole genome shotgun (WGS) entry which is preliminary data.</text>
</comment>
<dbReference type="AlphaFoldDB" id="A0A1J7BIA8"/>
<feature type="transmembrane region" description="Helical" evidence="1">
    <location>
        <begin position="241"/>
        <end position="262"/>
    </location>
</feature>
<dbReference type="SUPFAM" id="SSF103473">
    <property type="entry name" value="MFS general substrate transporter"/>
    <property type="match status" value="1"/>
</dbReference>
<dbReference type="STRING" id="1428644.BIV57_05795"/>
<accession>A0A1J7BIA8</accession>
<keyword evidence="1" id="KW-0472">Membrane</keyword>
<protein>
    <submittedName>
        <fullName evidence="2">MFS transporter</fullName>
    </submittedName>
</protein>
<evidence type="ECO:0000313" key="3">
    <source>
        <dbReference type="Proteomes" id="UP000243342"/>
    </source>
</evidence>
<keyword evidence="3" id="KW-1185">Reference proteome</keyword>
<feature type="transmembrane region" description="Helical" evidence="1">
    <location>
        <begin position="274"/>
        <end position="291"/>
    </location>
</feature>
<feature type="transmembrane region" description="Helical" evidence="1">
    <location>
        <begin position="297"/>
        <end position="320"/>
    </location>
</feature>
<dbReference type="InterPro" id="IPR036259">
    <property type="entry name" value="MFS_trans_sf"/>
</dbReference>
<feature type="transmembrane region" description="Helical" evidence="1">
    <location>
        <begin position="165"/>
        <end position="188"/>
    </location>
</feature>
<dbReference type="PANTHER" id="PTHR23542">
    <property type="match status" value="1"/>
</dbReference>
<evidence type="ECO:0000256" key="1">
    <source>
        <dbReference type="SAM" id="Phobius"/>
    </source>
</evidence>
<proteinExistence type="predicted"/>
<sequence length="398" mass="39416">MRGVLGARHAVRLLGGTLIGRLPVGMASLAVLLFTREHGGSYALAGLLTASYALGQAVGQPLLGRLVDLRGQPRVIGGAALLATAAFAALAAAGPHRGAGSFALAAAAGLFTPPLEAGLRALWPAVLPDAAHVRAAYALDAATQELLFVAGPLLVTLFADGLSTAWGLVLTGLLGLAGALVVITAPPSRSWRPGPREAHWLGPLRSPGLLALFGAFLFVGVALGAMNVGALGYAARIGDRNASGVLLAAFSFGALLGGVGYGSRTWTGRPERRLRLLTAALAVCFLPPALGPGLLPAMAALTALAGLFLAPSLACAFLVVDGHAPAGTVTEAFSWLVTAFGVGAAAGSAVAGPATGRLGDGAGFLVAAAGALAALAVQLGSAPLLARSDRSGSANPVN</sequence>
<feature type="transmembrane region" description="Helical" evidence="1">
    <location>
        <begin position="364"/>
        <end position="386"/>
    </location>
</feature>
<feature type="transmembrane region" description="Helical" evidence="1">
    <location>
        <begin position="41"/>
        <end position="63"/>
    </location>
</feature>